<evidence type="ECO:0000256" key="3">
    <source>
        <dbReference type="ARBA" id="ARBA00053029"/>
    </source>
</evidence>
<dbReference type="Gene3D" id="3.30.365.10">
    <property type="entry name" value="Aldehyde oxidase/xanthine dehydrogenase, molybdopterin binding domain"/>
    <property type="match status" value="4"/>
</dbReference>
<dbReference type="SUPFAM" id="SSF54665">
    <property type="entry name" value="CO dehydrogenase molybdoprotein N-domain-like"/>
    <property type="match status" value="1"/>
</dbReference>
<evidence type="ECO:0000313" key="5">
    <source>
        <dbReference type="EMBL" id="SSC13494.1"/>
    </source>
</evidence>
<dbReference type="GO" id="GO:0005506">
    <property type="term" value="F:iron ion binding"/>
    <property type="evidence" value="ECO:0007669"/>
    <property type="project" value="InterPro"/>
</dbReference>
<dbReference type="InterPro" id="IPR037165">
    <property type="entry name" value="AldOxase/xan_DH_Mopterin-bd_sf"/>
</dbReference>
<organism evidence="5 6">
    <name type="scientific">Mesotoga infera</name>
    <dbReference type="NCBI Taxonomy" id="1236046"/>
    <lineage>
        <taxon>Bacteria</taxon>
        <taxon>Thermotogati</taxon>
        <taxon>Thermotogota</taxon>
        <taxon>Thermotogae</taxon>
        <taxon>Kosmotogales</taxon>
        <taxon>Kosmotogaceae</taxon>
        <taxon>Mesotoga</taxon>
    </lineage>
</organism>
<dbReference type="InterPro" id="IPR008274">
    <property type="entry name" value="AldOxase/xan_DH_MoCoBD1"/>
</dbReference>
<dbReference type="Pfam" id="PF01315">
    <property type="entry name" value="Ald_Xan_dh_C"/>
    <property type="match status" value="1"/>
</dbReference>
<keyword evidence="1" id="KW-0500">Molybdenum</keyword>
<protein>
    <submittedName>
        <fullName evidence="5">Aldehyde oxidase and xanthine dehydrogenase molybdopterin binding</fullName>
    </submittedName>
</protein>
<dbReference type="Proteomes" id="UP000250796">
    <property type="component" value="Chromosome MESINF"/>
</dbReference>
<keyword evidence="6" id="KW-1185">Reference proteome</keyword>
<dbReference type="FunFam" id="3.30.365.10:FF:000001">
    <property type="entry name" value="Xanthine dehydrogenase oxidase"/>
    <property type="match status" value="1"/>
</dbReference>
<reference evidence="5 6" key="1">
    <citation type="submission" date="2017-01" db="EMBL/GenBank/DDBJ databases">
        <authorList>
            <person name="Erauso G."/>
        </authorList>
    </citation>
    <scope>NUCLEOTIDE SEQUENCE [LARGE SCALE GENOMIC DNA]</scope>
    <source>
        <strain evidence="5">MESINF1</strain>
    </source>
</reference>
<sequence length="769" mass="84305">MFRSNSGESTNVVGKTMKRVDAFEKVNGSARFAADIAFDGQIYCALVIAEKPHGILRSIDTVLASEIEGVEGIFTWRDIPGENQLGEAIKDMPCLVKEGEKIRFWGDVVAIVAARDRISAENAAKSVRLDIEDLEPVLSIEQAMEDKVQIHEGSNVRVSKRIRKGDAETVIKNSKEVFEGEFYAHYQEQAYMEPQGVTVVPDFDYGYTVYGTMQCPYYVQSAVAHVLGLPINRIRVIQTETGGAFGGKEDIPSYVASYAAVVAFNLKRPARLIYSREIDIQTTSKRHPIKSFYRIAMEGKKIKAIEIKAYMDMGAYATLTPIVMFRTLVHAAGAYDIENVNVDVYGIYTNKVPPGAFRGFGSPQVLFAVESMIDDIACKLGIDPMELREENTLRPGSRTSTNHLIVESVGAPETLARVKESSHWKDLVRECNEFNRINKDKKRGAGLSHIFYGVSLGAGGQALDKSGAHVLINRDGSVEVRIGGTEMGQGAKTVIAMIAAEELGQRIEKILVHQPDTAFVPDSGPTVASRTTIYSGNAVRQACMALRGKLVSVFCDLFNSNPDSVKFCQGEVSDGEDRTISFDRLVDTAYVRNVKLFEAGWYDTPKLSFDMENGLGEAYVTYSYASQVVQVEVDMATGSTKVLKGFTAHDVGKAVNPDGVIGQIQGGFVQGMGYALYEDLKLRNGKIVSDNFNTYIIPTIHEVPPELVIDIVEDPFREGPYGAKGIGEPSLMPVPASVANAVSMAIGKRVRQIPVTPEYVLGLIEEKTD</sequence>
<dbReference type="Gene3D" id="3.90.1170.50">
    <property type="entry name" value="Aldehyde oxidase/xanthine dehydrogenase, a/b hammerhead"/>
    <property type="match status" value="1"/>
</dbReference>
<dbReference type="InterPro" id="IPR016208">
    <property type="entry name" value="Ald_Oxase/xanthine_DH-like"/>
</dbReference>
<dbReference type="RefSeq" id="WP_169699641.1">
    <property type="nucleotide sequence ID" value="NZ_LS974202.1"/>
</dbReference>
<dbReference type="PANTHER" id="PTHR11908">
    <property type="entry name" value="XANTHINE DEHYDROGENASE"/>
    <property type="match status" value="1"/>
</dbReference>
<dbReference type="InterPro" id="IPR036856">
    <property type="entry name" value="Ald_Oxase/Xan_DH_a/b_sf"/>
</dbReference>
<dbReference type="Pfam" id="PF02738">
    <property type="entry name" value="MoCoBD_1"/>
    <property type="match status" value="1"/>
</dbReference>
<feature type="domain" description="Aldehyde oxidase/xanthine dehydrogenase a/b hammerhead" evidence="4">
    <location>
        <begin position="27"/>
        <end position="135"/>
    </location>
</feature>
<dbReference type="SUPFAM" id="SSF56003">
    <property type="entry name" value="Molybdenum cofactor-binding domain"/>
    <property type="match status" value="1"/>
</dbReference>
<comment type="cofactor">
    <cofactor evidence="3">
        <name>Mo-molybdopterin cytosine dinucleotide</name>
        <dbReference type="ChEBI" id="CHEBI:71308"/>
    </cofactor>
</comment>
<dbReference type="EMBL" id="LS974202">
    <property type="protein sequence ID" value="SSC13494.1"/>
    <property type="molecule type" value="Genomic_DNA"/>
</dbReference>
<dbReference type="PANTHER" id="PTHR11908:SF132">
    <property type="entry name" value="ALDEHYDE OXIDASE 1-RELATED"/>
    <property type="match status" value="1"/>
</dbReference>
<dbReference type="SMART" id="SM01008">
    <property type="entry name" value="Ald_Xan_dh_C"/>
    <property type="match status" value="1"/>
</dbReference>
<dbReference type="InterPro" id="IPR000674">
    <property type="entry name" value="Ald_Oxase/Xan_DH_a/b"/>
</dbReference>
<name>A0A7Z7PNY9_9BACT</name>
<evidence type="ECO:0000259" key="4">
    <source>
        <dbReference type="SMART" id="SM01008"/>
    </source>
</evidence>
<dbReference type="Pfam" id="PF20256">
    <property type="entry name" value="MoCoBD_2"/>
    <property type="match status" value="1"/>
</dbReference>
<keyword evidence="2" id="KW-0560">Oxidoreductase</keyword>
<dbReference type="AlphaFoldDB" id="A0A7Z7PNY9"/>
<evidence type="ECO:0000256" key="2">
    <source>
        <dbReference type="ARBA" id="ARBA00023002"/>
    </source>
</evidence>
<evidence type="ECO:0000256" key="1">
    <source>
        <dbReference type="ARBA" id="ARBA00022505"/>
    </source>
</evidence>
<dbReference type="InterPro" id="IPR046867">
    <property type="entry name" value="AldOxase/xan_DH_MoCoBD2"/>
</dbReference>
<evidence type="ECO:0000313" key="6">
    <source>
        <dbReference type="Proteomes" id="UP000250796"/>
    </source>
</evidence>
<gene>
    <name evidence="5" type="ORF">MESINF_2054</name>
</gene>
<accession>A0A7Z7PNY9</accession>
<dbReference type="GO" id="GO:0016491">
    <property type="term" value="F:oxidoreductase activity"/>
    <property type="evidence" value="ECO:0007669"/>
    <property type="project" value="UniProtKB-KW"/>
</dbReference>
<proteinExistence type="predicted"/>
<dbReference type="KEGG" id="minf:MESINF_2054"/>